<dbReference type="AlphaFoldDB" id="A0A1R3UZJ8"/>
<proteinExistence type="predicted"/>
<accession>A0A1R3UZJ8</accession>
<feature type="region of interest" description="Disordered" evidence="1">
    <location>
        <begin position="63"/>
        <end position="157"/>
    </location>
</feature>
<dbReference type="EMBL" id="FTPD01000001">
    <property type="protein sequence ID" value="SIT53071.1"/>
    <property type="molecule type" value="Genomic_DNA"/>
</dbReference>
<protein>
    <submittedName>
        <fullName evidence="2">Uncharacterized protein</fullName>
    </submittedName>
</protein>
<organism evidence="2 3">
    <name type="scientific">Mesorhizobium prunaredense</name>
    <dbReference type="NCBI Taxonomy" id="1631249"/>
    <lineage>
        <taxon>Bacteria</taxon>
        <taxon>Pseudomonadati</taxon>
        <taxon>Pseudomonadota</taxon>
        <taxon>Alphaproteobacteria</taxon>
        <taxon>Hyphomicrobiales</taxon>
        <taxon>Phyllobacteriaceae</taxon>
        <taxon>Mesorhizobium</taxon>
    </lineage>
</organism>
<reference evidence="3" key="1">
    <citation type="submission" date="2017-01" db="EMBL/GenBank/DDBJ databases">
        <authorList>
            <person name="Brunel B."/>
        </authorList>
    </citation>
    <scope>NUCLEOTIDE SEQUENCE [LARGE SCALE GENOMIC DNA]</scope>
</reference>
<feature type="compositionally biased region" description="Basic residues" evidence="1">
    <location>
        <begin position="63"/>
        <end position="72"/>
    </location>
</feature>
<feature type="region of interest" description="Disordered" evidence="1">
    <location>
        <begin position="1"/>
        <end position="34"/>
    </location>
</feature>
<dbReference type="Proteomes" id="UP000188388">
    <property type="component" value="Unassembled WGS sequence"/>
</dbReference>
<evidence type="ECO:0000256" key="1">
    <source>
        <dbReference type="SAM" id="MobiDB-lite"/>
    </source>
</evidence>
<sequence>MGGSLLSHCEGGRSGSAGPAGGDPRRRQPQPAVPAACRQARHCRRGRRFFPGHHARCHQLHRLRRAARRRQAGRCPGGGRGRGRPHRQRGRHIRRAGEGQGSFRPLDDLRPRQAGFDGQHLRRDARHRRQRQGCRGMAGPHPQGHRRRSQAGCGALSQSQPFDIRLSLAADTGRELIDDEVERLRCPSPACRHPLPV</sequence>
<keyword evidence="3" id="KW-1185">Reference proteome</keyword>
<evidence type="ECO:0000313" key="3">
    <source>
        <dbReference type="Proteomes" id="UP000188388"/>
    </source>
</evidence>
<feature type="compositionally biased region" description="Gly residues" evidence="1">
    <location>
        <begin position="12"/>
        <end position="21"/>
    </location>
</feature>
<evidence type="ECO:0000313" key="2">
    <source>
        <dbReference type="EMBL" id="SIT53071.1"/>
    </source>
</evidence>
<feature type="compositionally biased region" description="Basic residues" evidence="1">
    <location>
        <begin position="81"/>
        <end position="94"/>
    </location>
</feature>
<feature type="compositionally biased region" description="Basic residues" evidence="1">
    <location>
        <begin position="123"/>
        <end position="132"/>
    </location>
</feature>
<name>A0A1R3UZJ8_9HYPH</name>
<gene>
    <name evidence="2" type="ORF">BQ8794_10441</name>
</gene>